<dbReference type="HAMAP" id="MF_01328_B">
    <property type="entry name" value="Ribosomal_uL4_B"/>
    <property type="match status" value="1"/>
</dbReference>
<dbReference type="Gene3D" id="3.40.1370.10">
    <property type="match status" value="1"/>
</dbReference>
<keyword evidence="4 6" id="KW-0687">Ribonucleoprotein</keyword>
<dbReference type="GO" id="GO:0005840">
    <property type="term" value="C:ribosome"/>
    <property type="evidence" value="ECO:0007669"/>
    <property type="project" value="UniProtKB-KW"/>
</dbReference>
<accession>A0ABR9ZZG7</accession>
<feature type="region of interest" description="Disordered" evidence="7">
    <location>
        <begin position="45"/>
        <end position="73"/>
    </location>
</feature>
<reference evidence="8 9" key="1">
    <citation type="submission" date="2020-11" db="EMBL/GenBank/DDBJ databases">
        <title>Fusibacter basophilias sp. nov.</title>
        <authorList>
            <person name="Qiu D."/>
        </authorList>
    </citation>
    <scope>NUCLEOTIDE SEQUENCE [LARGE SCALE GENOMIC DNA]</scope>
    <source>
        <strain evidence="8 9">Q10-2</strain>
    </source>
</reference>
<comment type="subunit">
    <text evidence="2 6">Part of the 50S ribosomal subunit.</text>
</comment>
<keyword evidence="6" id="KW-0694">RNA-binding</keyword>
<dbReference type="PANTHER" id="PTHR10746:SF6">
    <property type="entry name" value="LARGE RIBOSOMAL SUBUNIT PROTEIN UL4M"/>
    <property type="match status" value="1"/>
</dbReference>
<comment type="function">
    <text evidence="6">Forms part of the polypeptide exit tunnel.</text>
</comment>
<dbReference type="Proteomes" id="UP000614200">
    <property type="component" value="Unassembled WGS sequence"/>
</dbReference>
<evidence type="ECO:0000256" key="1">
    <source>
        <dbReference type="ARBA" id="ARBA00010528"/>
    </source>
</evidence>
<dbReference type="RefSeq" id="WP_194704081.1">
    <property type="nucleotide sequence ID" value="NZ_JADKNH010000021.1"/>
</dbReference>
<sequence>MPKLDILNISGQKVSEIELNETIFGIEPNIPVMHEVVKNYLANQRQGTQSAKTRAEVRGGGKKPFRQKGTGNARQGTIRAPHYIGGGVAFAPKPRSYRYSLPKKMRRLALKSALSAKVRDNEVIVIDEFALSSPKTKEMLKVLENLKVAGKKSLLVTCCKEENVVRSASNIEGVQASFVGQINVYEILNHDFFVVTKSAIEKFEEVYA</sequence>
<dbReference type="PANTHER" id="PTHR10746">
    <property type="entry name" value="50S RIBOSOMAL PROTEIN L4"/>
    <property type="match status" value="1"/>
</dbReference>
<dbReference type="EMBL" id="JADKNH010000021">
    <property type="protein sequence ID" value="MBF4695846.1"/>
    <property type="molecule type" value="Genomic_DNA"/>
</dbReference>
<dbReference type="Pfam" id="PF00573">
    <property type="entry name" value="Ribosomal_L4"/>
    <property type="match status" value="1"/>
</dbReference>
<comment type="caution">
    <text evidence="8">The sequence shown here is derived from an EMBL/GenBank/DDBJ whole genome shotgun (WGS) entry which is preliminary data.</text>
</comment>
<gene>
    <name evidence="6 8" type="primary">rplD</name>
    <name evidence="8" type="ORF">ISU02_22340</name>
</gene>
<protein>
    <recommendedName>
        <fullName evidence="5 6">Large ribosomal subunit protein uL4</fullName>
    </recommendedName>
</protein>
<keyword evidence="3 6" id="KW-0689">Ribosomal protein</keyword>
<dbReference type="InterPro" id="IPR002136">
    <property type="entry name" value="Ribosomal_uL4"/>
</dbReference>
<name>A0ABR9ZZG7_9FIRM</name>
<evidence type="ECO:0000256" key="6">
    <source>
        <dbReference type="HAMAP-Rule" id="MF_01328"/>
    </source>
</evidence>
<comment type="function">
    <text evidence="6">One of the primary rRNA binding proteins, this protein initially binds near the 5'-end of the 23S rRNA. It is important during the early stages of 50S assembly. It makes multiple contacts with different domains of the 23S rRNA in the assembled 50S subunit and ribosome.</text>
</comment>
<dbReference type="InterPro" id="IPR023574">
    <property type="entry name" value="Ribosomal_uL4_dom_sf"/>
</dbReference>
<evidence type="ECO:0000256" key="7">
    <source>
        <dbReference type="SAM" id="MobiDB-lite"/>
    </source>
</evidence>
<keyword evidence="9" id="KW-1185">Reference proteome</keyword>
<evidence type="ECO:0000256" key="3">
    <source>
        <dbReference type="ARBA" id="ARBA00022980"/>
    </source>
</evidence>
<proteinExistence type="inferred from homology"/>
<keyword evidence="6" id="KW-0699">rRNA-binding</keyword>
<evidence type="ECO:0000313" key="9">
    <source>
        <dbReference type="Proteomes" id="UP000614200"/>
    </source>
</evidence>
<organism evidence="8 9">
    <name type="scientific">Fusibacter ferrireducens</name>
    <dbReference type="NCBI Taxonomy" id="2785058"/>
    <lineage>
        <taxon>Bacteria</taxon>
        <taxon>Bacillati</taxon>
        <taxon>Bacillota</taxon>
        <taxon>Clostridia</taxon>
        <taxon>Eubacteriales</taxon>
        <taxon>Eubacteriales Family XII. Incertae Sedis</taxon>
        <taxon>Fusibacter</taxon>
    </lineage>
</organism>
<dbReference type="SUPFAM" id="SSF52166">
    <property type="entry name" value="Ribosomal protein L4"/>
    <property type="match status" value="1"/>
</dbReference>
<evidence type="ECO:0000256" key="4">
    <source>
        <dbReference type="ARBA" id="ARBA00023274"/>
    </source>
</evidence>
<evidence type="ECO:0000313" key="8">
    <source>
        <dbReference type="EMBL" id="MBF4695846.1"/>
    </source>
</evidence>
<evidence type="ECO:0000256" key="5">
    <source>
        <dbReference type="ARBA" id="ARBA00035244"/>
    </source>
</evidence>
<evidence type="ECO:0000256" key="2">
    <source>
        <dbReference type="ARBA" id="ARBA00011838"/>
    </source>
</evidence>
<comment type="similarity">
    <text evidence="1 6">Belongs to the universal ribosomal protein uL4 family.</text>
</comment>
<dbReference type="NCBIfam" id="TIGR03953">
    <property type="entry name" value="rplD_bact"/>
    <property type="match status" value="1"/>
</dbReference>
<dbReference type="InterPro" id="IPR013005">
    <property type="entry name" value="Ribosomal_uL4-like"/>
</dbReference>